<accession>A0ACC0KWF8</accession>
<evidence type="ECO:0000313" key="2">
    <source>
        <dbReference type="Proteomes" id="UP001064048"/>
    </source>
</evidence>
<comment type="caution">
    <text evidence="1">The sequence shown here is derived from an EMBL/GenBank/DDBJ whole genome shotgun (WGS) entry which is preliminary data.</text>
</comment>
<evidence type="ECO:0000313" key="1">
    <source>
        <dbReference type="EMBL" id="KAI8440637.1"/>
    </source>
</evidence>
<sequence length="324" mass="34924">IQLIFPERIGRARRRRARQCAARAGSGRSSLARRSPLAAREQSPAGPAPRATGELQPSEIEFTSDRWRLGGRRQARRDEPGERRWAVSCHRHGRAGRGAALTGGAPGGELEALRRHSRQIAARRVRRVQVCARSRSRSSSTARPRSRPPAHKPPLLFQFTERTRDGARGADGAAKSVGGETLHVYHRASMLNISRAAHCTAESAGGRRARSSQASAGAAARPALTPSVLQRAAGRRCPAAAAAAREAQPARPTGDPPPAASRWATCSRRNPGRLTIKSRSHNVELVGAGAGHLHNEWQWAAGSVRAGRRRARDATLQQPSTLNK</sequence>
<gene>
    <name evidence="1" type="ORF">MSG28_001848</name>
</gene>
<organism evidence="1 2">
    <name type="scientific">Choristoneura fumiferana</name>
    <name type="common">Spruce budworm moth</name>
    <name type="synonym">Archips fumiferana</name>
    <dbReference type="NCBI Taxonomy" id="7141"/>
    <lineage>
        <taxon>Eukaryota</taxon>
        <taxon>Metazoa</taxon>
        <taxon>Ecdysozoa</taxon>
        <taxon>Arthropoda</taxon>
        <taxon>Hexapoda</taxon>
        <taxon>Insecta</taxon>
        <taxon>Pterygota</taxon>
        <taxon>Neoptera</taxon>
        <taxon>Endopterygota</taxon>
        <taxon>Lepidoptera</taxon>
        <taxon>Glossata</taxon>
        <taxon>Ditrysia</taxon>
        <taxon>Tortricoidea</taxon>
        <taxon>Tortricidae</taxon>
        <taxon>Tortricinae</taxon>
        <taxon>Choristoneura</taxon>
    </lineage>
</organism>
<feature type="non-terminal residue" evidence="1">
    <location>
        <position position="1"/>
    </location>
</feature>
<protein>
    <submittedName>
        <fullName evidence="1">Uncharacterized protein</fullName>
    </submittedName>
</protein>
<reference evidence="1 2" key="1">
    <citation type="journal article" date="2022" name="Genome Biol. Evol.">
        <title>The Spruce Budworm Genome: Reconstructing the Evolutionary History of Antifreeze Proteins.</title>
        <authorList>
            <person name="Beliveau C."/>
            <person name="Gagne P."/>
            <person name="Picq S."/>
            <person name="Vernygora O."/>
            <person name="Keeling C.I."/>
            <person name="Pinkney K."/>
            <person name="Doucet D."/>
            <person name="Wen F."/>
            <person name="Johnston J.S."/>
            <person name="Maaroufi H."/>
            <person name="Boyle B."/>
            <person name="Laroche J."/>
            <person name="Dewar K."/>
            <person name="Juretic N."/>
            <person name="Blackburn G."/>
            <person name="Nisole A."/>
            <person name="Brunet B."/>
            <person name="Brandao M."/>
            <person name="Lumley L."/>
            <person name="Duan J."/>
            <person name="Quan G."/>
            <person name="Lucarotti C.J."/>
            <person name="Roe A.D."/>
            <person name="Sperling F.A.H."/>
            <person name="Levesque R.C."/>
            <person name="Cusson M."/>
        </authorList>
    </citation>
    <scope>NUCLEOTIDE SEQUENCE [LARGE SCALE GENOMIC DNA]</scope>
    <source>
        <strain evidence="1">Glfc:IPQL:Cfum</strain>
    </source>
</reference>
<keyword evidence="2" id="KW-1185">Reference proteome</keyword>
<name>A0ACC0KWF8_CHOFU</name>
<dbReference type="EMBL" id="CM046102">
    <property type="protein sequence ID" value="KAI8440637.1"/>
    <property type="molecule type" value="Genomic_DNA"/>
</dbReference>
<dbReference type="Proteomes" id="UP001064048">
    <property type="component" value="Chromosome 2"/>
</dbReference>
<proteinExistence type="predicted"/>